<dbReference type="HAMAP" id="MF_01970">
    <property type="entry name" value="Kynureninase"/>
    <property type="match status" value="1"/>
</dbReference>
<comment type="cofactor">
    <cofactor evidence="4 6">
        <name>pyridoxal 5'-phosphate</name>
        <dbReference type="ChEBI" id="CHEBI:597326"/>
    </cofactor>
</comment>
<feature type="binding site" evidence="4">
    <location>
        <position position="84"/>
    </location>
    <ligand>
        <name>pyridoxal 5'-phosphate</name>
        <dbReference type="ChEBI" id="CHEBI:597326"/>
    </ligand>
</feature>
<dbReference type="GO" id="GO:0030170">
    <property type="term" value="F:pyridoxal phosphate binding"/>
    <property type="evidence" value="ECO:0007669"/>
    <property type="project" value="UniProtKB-UniRule"/>
</dbReference>
<evidence type="ECO:0000256" key="1">
    <source>
        <dbReference type="ARBA" id="ARBA00022642"/>
    </source>
</evidence>
<feature type="modified residue" description="N6-(pyridoxal phosphate)lysine" evidence="4">
    <location>
        <position position="223"/>
    </location>
</feature>
<dbReference type="GO" id="GO:0019805">
    <property type="term" value="P:quinolinate biosynthetic process"/>
    <property type="evidence" value="ECO:0007669"/>
    <property type="project" value="UniProtKB-UniRule"/>
</dbReference>
<proteinExistence type="inferred from homology"/>
<feature type="binding site" evidence="4">
    <location>
        <position position="197"/>
    </location>
    <ligand>
        <name>pyridoxal 5'-phosphate</name>
        <dbReference type="ChEBI" id="CHEBI:597326"/>
    </ligand>
</feature>
<feature type="binding site" evidence="4">
    <location>
        <position position="85"/>
    </location>
    <ligand>
        <name>pyridoxal 5'-phosphate</name>
        <dbReference type="ChEBI" id="CHEBI:597326"/>
    </ligand>
</feature>
<dbReference type="GO" id="GO:0009435">
    <property type="term" value="P:NAD+ biosynthetic process"/>
    <property type="evidence" value="ECO:0007669"/>
    <property type="project" value="UniProtKB-UniRule"/>
</dbReference>
<name>A0A5C7FGT3_9BACT</name>
<dbReference type="InterPro" id="IPR000653">
    <property type="entry name" value="DegT/StrS_aminotransferase"/>
</dbReference>
<dbReference type="Pfam" id="PF01041">
    <property type="entry name" value="DegT_DnrJ_EryC1"/>
    <property type="match status" value="1"/>
</dbReference>
<reference evidence="8 9" key="1">
    <citation type="submission" date="2019-08" db="EMBL/GenBank/DDBJ databases">
        <title>Lewinella sp. strain SSH13 Genome sequencing and assembly.</title>
        <authorList>
            <person name="Kim I."/>
        </authorList>
    </citation>
    <scope>NUCLEOTIDE SEQUENCE [LARGE SCALE GENOMIC DNA]</scope>
    <source>
        <strain evidence="8 9">SSH13</strain>
    </source>
</reference>
<comment type="similarity">
    <text evidence="7">Belongs to the DegT/DnrJ/EryC1 family.</text>
</comment>
<dbReference type="FunFam" id="3.40.640.10:FF:000031">
    <property type="entry name" value="Kynureninase"/>
    <property type="match status" value="1"/>
</dbReference>
<comment type="catalytic activity">
    <reaction evidence="6">
        <text>3-hydroxy-L-kynurenine + H2O = 3-hydroxyanthranilate + L-alanine + H(+)</text>
        <dbReference type="Rhea" id="RHEA:25143"/>
        <dbReference type="ChEBI" id="CHEBI:15377"/>
        <dbReference type="ChEBI" id="CHEBI:15378"/>
        <dbReference type="ChEBI" id="CHEBI:36559"/>
        <dbReference type="ChEBI" id="CHEBI:57972"/>
        <dbReference type="ChEBI" id="CHEBI:58125"/>
        <dbReference type="EC" id="3.7.1.3"/>
    </reaction>
</comment>
<dbReference type="Proteomes" id="UP000321907">
    <property type="component" value="Unassembled WGS sequence"/>
</dbReference>
<evidence type="ECO:0000256" key="7">
    <source>
        <dbReference type="RuleBase" id="RU004508"/>
    </source>
</evidence>
<keyword evidence="9" id="KW-1185">Reference proteome</keyword>
<dbReference type="GO" id="GO:0030429">
    <property type="term" value="F:kynureninase activity"/>
    <property type="evidence" value="ECO:0007669"/>
    <property type="project" value="UniProtKB-UniRule"/>
</dbReference>
<dbReference type="GO" id="GO:0005737">
    <property type="term" value="C:cytoplasm"/>
    <property type="evidence" value="ECO:0007669"/>
    <property type="project" value="UniProtKB-UniRule"/>
</dbReference>
<keyword evidence="3 4" id="KW-0663">Pyridoxal phosphate</keyword>
<comment type="catalytic activity">
    <reaction evidence="4 6">
        <text>L-kynurenine + H2O = anthranilate + L-alanine + H(+)</text>
        <dbReference type="Rhea" id="RHEA:16813"/>
        <dbReference type="ChEBI" id="CHEBI:15377"/>
        <dbReference type="ChEBI" id="CHEBI:15378"/>
        <dbReference type="ChEBI" id="CHEBI:16567"/>
        <dbReference type="ChEBI" id="CHEBI:57959"/>
        <dbReference type="ChEBI" id="CHEBI:57972"/>
        <dbReference type="EC" id="3.7.1.3"/>
    </reaction>
</comment>
<feature type="binding site" evidence="4">
    <location>
        <position position="253"/>
    </location>
    <ligand>
        <name>pyridoxal 5'-phosphate</name>
        <dbReference type="ChEBI" id="CHEBI:597326"/>
    </ligand>
</feature>
<dbReference type="NCBIfam" id="TIGR01814">
    <property type="entry name" value="kynureninase"/>
    <property type="match status" value="1"/>
</dbReference>
<dbReference type="AlphaFoldDB" id="A0A5C7FGT3"/>
<dbReference type="InterPro" id="IPR015422">
    <property type="entry name" value="PyrdxlP-dep_Trfase_small"/>
</dbReference>
<keyword evidence="1 4" id="KW-0662">Pyridine nucleotide biosynthesis</keyword>
<keyword evidence="2 4" id="KW-0378">Hydrolase</keyword>
<feature type="binding site" evidence="4">
    <location>
        <position position="222"/>
    </location>
    <ligand>
        <name>pyridoxal 5'-phosphate</name>
        <dbReference type="ChEBI" id="CHEBI:597326"/>
    </ligand>
</feature>
<evidence type="ECO:0000256" key="6">
    <source>
        <dbReference type="PIRNR" id="PIRNR038800"/>
    </source>
</evidence>
<dbReference type="OrthoDB" id="9812626at2"/>
<evidence type="ECO:0000256" key="2">
    <source>
        <dbReference type="ARBA" id="ARBA00022801"/>
    </source>
</evidence>
<comment type="caution">
    <text evidence="4">Lacks conserved residue(s) required for the propagation of feature annotation.</text>
</comment>
<dbReference type="Pfam" id="PF22580">
    <property type="entry name" value="KYNU_C"/>
    <property type="match status" value="1"/>
</dbReference>
<comment type="similarity">
    <text evidence="4 6">Belongs to the kynureninase family.</text>
</comment>
<dbReference type="GO" id="GO:0097053">
    <property type="term" value="P:L-kynurenine catabolic process"/>
    <property type="evidence" value="ECO:0007669"/>
    <property type="project" value="UniProtKB-UniRule"/>
</dbReference>
<dbReference type="Gene3D" id="3.90.1150.10">
    <property type="entry name" value="Aspartate Aminotransferase, domain 1"/>
    <property type="match status" value="1"/>
</dbReference>
<evidence type="ECO:0000256" key="5">
    <source>
        <dbReference type="NCBIfam" id="TIGR01814"/>
    </source>
</evidence>
<sequence length="406" mass="44764">MLRDRFHLPKDKIYLCGNSLGPQPVAAAEQLAAEMKSWKVRAVEGWWNGESSEGGWLGYHRRVEETLGRIVGARAAEVTIANALTVNLHLMLVSFFRPEGRRRKVIMEAGAFPSDQHAIISQLKFHGLDPATDLIEIGPRQGEFSIQTEDITKAIHDAGDELALVLWSGIHYYTGQFFELEAIAKAGKSVGAAVGFDLAHAVGNVPLSLHDWGCDFAVWCSYKYLNGGPGAPGGLFVHERHHNNEDLPRFAGWWGHRESDRFMMRREFRPEPNASGWQISTAPVLGLAPLLASLPLFDEAGGMKALRTRSLKLTGRLHELLNDLPELTIITPMDEAQRGAQISVYVPGDRPELEHQLSEAGLIVDYRQDNLLGGDGGVLRLAPAPLYATMEEVDRAVEILSGILKS</sequence>
<dbReference type="InterPro" id="IPR010111">
    <property type="entry name" value="Kynureninase"/>
</dbReference>
<comment type="subunit">
    <text evidence="4 6">Homodimer.</text>
</comment>
<dbReference type="InterPro" id="IPR015421">
    <property type="entry name" value="PyrdxlP-dep_Trfase_major"/>
</dbReference>
<dbReference type="UniPathway" id="UPA00334">
    <property type="reaction ID" value="UER00455"/>
</dbReference>
<feature type="binding site" evidence="4">
    <location>
        <begin position="112"/>
        <end position="115"/>
    </location>
    <ligand>
        <name>pyridoxal 5'-phosphate</name>
        <dbReference type="ChEBI" id="CHEBI:597326"/>
    </ligand>
</feature>
<feature type="binding site" evidence="4">
    <location>
        <position position="281"/>
    </location>
    <ligand>
        <name>pyridoxal 5'-phosphate</name>
        <dbReference type="ChEBI" id="CHEBI:597326"/>
    </ligand>
</feature>
<comment type="pathway">
    <text evidence="4 6">Cofactor biosynthesis; NAD(+) biosynthesis; quinolinate from L-kynurenine: step 2/3.</text>
</comment>
<evidence type="ECO:0000313" key="8">
    <source>
        <dbReference type="EMBL" id="TXF89584.1"/>
    </source>
</evidence>
<dbReference type="EMBL" id="VOXD01000013">
    <property type="protein sequence ID" value="TXF89584.1"/>
    <property type="molecule type" value="Genomic_DNA"/>
</dbReference>
<dbReference type="GO" id="GO:0043420">
    <property type="term" value="P:anthranilate metabolic process"/>
    <property type="evidence" value="ECO:0007669"/>
    <property type="project" value="TreeGrafter"/>
</dbReference>
<dbReference type="InterPro" id="IPR015424">
    <property type="entry name" value="PyrdxlP-dep_Trfase"/>
</dbReference>
<dbReference type="UniPathway" id="UPA00253">
    <property type="reaction ID" value="UER00329"/>
</dbReference>
<dbReference type="EC" id="3.7.1.3" evidence="4 5"/>
<dbReference type="PANTHER" id="PTHR14084">
    <property type="entry name" value="KYNURENINASE"/>
    <property type="match status" value="1"/>
</dbReference>
<evidence type="ECO:0000256" key="4">
    <source>
        <dbReference type="HAMAP-Rule" id="MF_01970"/>
    </source>
</evidence>
<comment type="function">
    <text evidence="4 6">Catalyzes the cleavage of L-kynurenine (L-Kyn) and L-3-hydroxykynurenine (L-3OHKyn) into anthranilic acid (AA) and 3-hydroxyanthranilic acid (3-OHAA), respectively.</text>
</comment>
<evidence type="ECO:0000256" key="3">
    <source>
        <dbReference type="ARBA" id="ARBA00022898"/>
    </source>
</evidence>
<protein>
    <recommendedName>
        <fullName evidence="4 5">Kynureninase</fullName>
        <ecNumber evidence="4 5">3.7.1.3</ecNumber>
    </recommendedName>
    <alternativeName>
        <fullName evidence="4">L-kynurenine hydrolase</fullName>
    </alternativeName>
</protein>
<dbReference type="SUPFAM" id="SSF53383">
    <property type="entry name" value="PLP-dependent transferases"/>
    <property type="match status" value="1"/>
</dbReference>
<comment type="caution">
    <text evidence="8">The sequence shown here is derived from an EMBL/GenBank/DDBJ whole genome shotgun (WGS) entry which is preliminary data.</text>
</comment>
<evidence type="ECO:0000313" key="9">
    <source>
        <dbReference type="Proteomes" id="UP000321907"/>
    </source>
</evidence>
<comment type="pathway">
    <text evidence="4 6">Amino-acid degradation; L-kynurenine degradation; L-alanine and anthranilate from L-kynurenine: step 1/1.</text>
</comment>
<gene>
    <name evidence="4 8" type="primary">kynU</name>
    <name evidence="8" type="ORF">FUA23_10310</name>
</gene>
<feature type="binding site" evidence="4">
    <location>
        <position position="200"/>
    </location>
    <ligand>
        <name>pyridoxal 5'-phosphate</name>
        <dbReference type="ChEBI" id="CHEBI:597326"/>
    </ligand>
</feature>
<dbReference type="PIRSF" id="PIRSF038800">
    <property type="entry name" value="KYNU"/>
    <property type="match status" value="1"/>
</dbReference>
<organism evidence="8 9">
    <name type="scientific">Neolewinella aurantiaca</name>
    <dbReference type="NCBI Taxonomy" id="2602767"/>
    <lineage>
        <taxon>Bacteria</taxon>
        <taxon>Pseudomonadati</taxon>
        <taxon>Bacteroidota</taxon>
        <taxon>Saprospiria</taxon>
        <taxon>Saprospirales</taxon>
        <taxon>Lewinellaceae</taxon>
        <taxon>Neolewinella</taxon>
    </lineage>
</organism>
<accession>A0A5C7FGT3</accession>
<dbReference type="GO" id="GO:0019441">
    <property type="term" value="P:L-tryptophan catabolic process to kynurenine"/>
    <property type="evidence" value="ECO:0007669"/>
    <property type="project" value="TreeGrafter"/>
</dbReference>
<dbReference type="PANTHER" id="PTHR14084:SF0">
    <property type="entry name" value="KYNURENINASE"/>
    <property type="match status" value="1"/>
</dbReference>
<dbReference type="Gene3D" id="3.40.640.10">
    <property type="entry name" value="Type I PLP-dependent aspartate aminotransferase-like (Major domain)"/>
    <property type="match status" value="1"/>
</dbReference>